<evidence type="ECO:0000256" key="3">
    <source>
        <dbReference type="SAM" id="MobiDB-lite"/>
    </source>
</evidence>
<name>A0AAW5KFS8_9FIRM</name>
<accession>A0AAW5KFS8</accession>
<dbReference type="Gene3D" id="3.80.10.10">
    <property type="entry name" value="Ribonuclease Inhibitor"/>
    <property type="match status" value="4"/>
</dbReference>
<evidence type="ECO:0000313" key="8">
    <source>
        <dbReference type="Proteomes" id="UP001205063"/>
    </source>
</evidence>
<gene>
    <name evidence="7" type="ORF">NE646_03815</name>
</gene>
<evidence type="ECO:0000259" key="6">
    <source>
        <dbReference type="Pfam" id="PF12892"/>
    </source>
</evidence>
<dbReference type="Gene3D" id="2.60.40.1140">
    <property type="entry name" value="Collagen-binding surface protein Cna, B-type domain"/>
    <property type="match status" value="1"/>
</dbReference>
<dbReference type="Pfam" id="PF12892">
    <property type="entry name" value="FctA"/>
    <property type="match status" value="1"/>
</dbReference>
<keyword evidence="2" id="KW-0378">Hydrolase</keyword>
<feature type="region of interest" description="Disordered" evidence="3">
    <location>
        <begin position="1216"/>
        <end position="1249"/>
    </location>
</feature>
<dbReference type="InterPro" id="IPR026906">
    <property type="entry name" value="LRR_5"/>
</dbReference>
<feature type="transmembrane region" description="Helical" evidence="4">
    <location>
        <begin position="1252"/>
        <end position="1271"/>
    </location>
</feature>
<evidence type="ECO:0000256" key="4">
    <source>
        <dbReference type="SAM" id="Phobius"/>
    </source>
</evidence>
<evidence type="ECO:0000256" key="1">
    <source>
        <dbReference type="ARBA" id="ARBA00011073"/>
    </source>
</evidence>
<protein>
    <submittedName>
        <fullName evidence="7">Leucine-rich repeat protein</fullName>
    </submittedName>
</protein>
<dbReference type="InterPro" id="IPR008454">
    <property type="entry name" value="Collagen-bd_Cna-like_B-typ_dom"/>
</dbReference>
<dbReference type="InterPro" id="IPR011050">
    <property type="entry name" value="Pectin_lyase_fold/virulence"/>
</dbReference>
<dbReference type="SUPFAM" id="SSF51126">
    <property type="entry name" value="Pectin lyase-like"/>
    <property type="match status" value="1"/>
</dbReference>
<proteinExistence type="inferred from homology"/>
<dbReference type="InterPro" id="IPR022464">
    <property type="entry name" value="Strep_pil_isopept_link"/>
</dbReference>
<dbReference type="PANTHER" id="PTHR45661:SF3">
    <property type="entry name" value="IG-LIKE DOMAIN-CONTAINING PROTEIN"/>
    <property type="match status" value="1"/>
</dbReference>
<dbReference type="InterPro" id="IPR023827">
    <property type="entry name" value="Peptidase_S8_Asp-AS"/>
</dbReference>
<feature type="domain" description="CNA-B" evidence="5">
    <location>
        <begin position="1011"/>
        <end position="1094"/>
    </location>
</feature>
<reference evidence="7" key="1">
    <citation type="submission" date="2022-06" db="EMBL/GenBank/DDBJ databases">
        <title>Isolation of gut microbiota from human fecal samples.</title>
        <authorList>
            <person name="Pamer E.G."/>
            <person name="Barat B."/>
            <person name="Waligurski E."/>
            <person name="Medina S."/>
            <person name="Paddock L."/>
            <person name="Mostad J."/>
        </authorList>
    </citation>
    <scope>NUCLEOTIDE SEQUENCE</scope>
    <source>
        <strain evidence="7">DFI.7.96</strain>
    </source>
</reference>
<dbReference type="SUPFAM" id="SSF49478">
    <property type="entry name" value="Cna protein B-type domain"/>
    <property type="match status" value="1"/>
</dbReference>
<sequence>MGDYDPNTAGTYRLTAAFLNGAYTADNMPVVTVISSAPQKTGAALPRAADPIEEATLEVDGLTFTFTLYPDTGEATLTDVSEPAAEGTAVAVPDTVPYGGTSYRVTDVFWAKNPVFNASSRRNNVGSVVLPDTMTTVNQQSFRKFPNVTAVTIPGSIAVFDGSFQSCAKLEALTFQEGVEEIASNLMVSGCTSLTQISLPSTLKLLSRPGTFSRATALTSIALPDGLKLGEGSTFSGCTSLKEVRLPASVDTIPSNTFSDCTKLTAVTAEGAITSIGSSAFYDCAALTAIPSLSAVTSIDSYAFSGCDQLAQAVDLSQVSALGSYAFYECYNLTCVLDLSKLTAIPDKAFSYSGISSVKLSDQLTSIGVWAFLYTDLTEIDLPSSLASIGSYAFWKCSSLETVALPDSVTSLGEKAFQGCTSLRTAYIGSGVETVPSSVFADDTSLQTVTFNASADDVTVTAGAIPDGVEVIYLVKSIGDVGETIRDGADAPTLQQAIDGAPAGEETTLLIQKDIKLDQAVTVPAGKKIRLRAEGENGYTITANQANALTDLIAVESGATLTLSGKLKLSGHYLTSAYGRGTIVDRGALVVEEGVTISDYNISSFNSGAVLVTGEGATFEMNGGLIAKNRIVDAQIAGAVLLLDRAEFVMNGGRIAANQCSGGNAFLTSSGVMVTVGCTFSLQGGEISENTGYRGSAVFAYSDSAASRATFRMTGGTISGNKTAAYGQLTSSGAVFIQDAADFSMEGGAISDNTGGNGAGVCVVDSGVQSHTAQYKTSFVMDGGVISGNRAVNGINASGGGIYSFSNFVVLNAGIISGNSAVQGGGMYSEGNTSSYSTMALNNAVITENTATSLGGGMWFCQTGEAVVNVKNGGAIYANTAGGAGDDFVIATVNGSTDQHNATLSKRLLGGGAVSWYRDGGVYVPSPTAITSVSASVPRYDPESGDSEPLAVENSSENLALKAVVTPGASALANRSAKLFIVGNKATRGGGIGANGGVVVGEYDPSYLKTITVKKVWSPASAISSDRVKIQVLANGYALDSVTLTAQNDWTGVLAHVPADLTDIAVEEEAVSGFQMSYTVERGQDGNWLIVVTNAQTPSGGETLLPASYAVAVEKLLDGAPAEDGAFQFALKDASGNTLQVKGNAGKDVLFAPLSFDRAGVYTYSVEEIGGDADAVEYDASVYTLTLTIGEGQGRYVVSSAVWSLDGRPLSETPVFKNCTKKGADGETAAPDSPDAPSAPAAPSETGDSSRAGLWLPLLALSATGLAAAGIRSKKALRGGRRYRR</sequence>
<keyword evidence="4" id="KW-0812">Transmembrane</keyword>
<dbReference type="GO" id="GO:0016787">
    <property type="term" value="F:hydrolase activity"/>
    <property type="evidence" value="ECO:0007669"/>
    <property type="project" value="UniProtKB-KW"/>
</dbReference>
<dbReference type="Pfam" id="PF05738">
    <property type="entry name" value="Cna_B"/>
    <property type="match status" value="1"/>
</dbReference>
<dbReference type="Gene3D" id="2.60.40.3050">
    <property type="match status" value="1"/>
</dbReference>
<evidence type="ECO:0000259" key="5">
    <source>
        <dbReference type="Pfam" id="PF05738"/>
    </source>
</evidence>
<organism evidence="7 8">
    <name type="scientific">Bittarella massiliensis</name>
    <name type="common">ex Durand et al. 2017</name>
    <dbReference type="NCBI Taxonomy" id="1720313"/>
    <lineage>
        <taxon>Bacteria</taxon>
        <taxon>Bacillati</taxon>
        <taxon>Bacillota</taxon>
        <taxon>Clostridia</taxon>
        <taxon>Eubacteriales</taxon>
        <taxon>Oscillospiraceae</taxon>
        <taxon>Bittarella (ex Durand et al. 2017)</taxon>
    </lineage>
</organism>
<comment type="similarity">
    <text evidence="1">Belongs to the peptidase S8 family.</text>
</comment>
<dbReference type="RefSeq" id="WP_256135568.1">
    <property type="nucleotide sequence ID" value="NZ_JANGAB010000002.1"/>
</dbReference>
<dbReference type="InterPro" id="IPR053139">
    <property type="entry name" value="Surface_bspA-like"/>
</dbReference>
<dbReference type="InterPro" id="IPR038174">
    <property type="entry name" value="Strep_pil_link_sf"/>
</dbReference>
<dbReference type="Pfam" id="PF13306">
    <property type="entry name" value="LRR_5"/>
    <property type="match status" value="3"/>
</dbReference>
<dbReference type="InterPro" id="IPR032675">
    <property type="entry name" value="LRR_dom_sf"/>
</dbReference>
<dbReference type="PANTHER" id="PTHR45661">
    <property type="entry name" value="SURFACE ANTIGEN"/>
    <property type="match status" value="1"/>
</dbReference>
<keyword evidence="4" id="KW-1133">Transmembrane helix</keyword>
<feature type="compositionally biased region" description="Low complexity" evidence="3">
    <location>
        <begin position="1229"/>
        <end position="1244"/>
    </location>
</feature>
<dbReference type="EMBL" id="JANGAB010000002">
    <property type="protein sequence ID" value="MCQ4948799.1"/>
    <property type="molecule type" value="Genomic_DNA"/>
</dbReference>
<dbReference type="PROSITE" id="PS00136">
    <property type="entry name" value="SUBTILASE_ASP"/>
    <property type="match status" value="1"/>
</dbReference>
<evidence type="ECO:0000256" key="2">
    <source>
        <dbReference type="ARBA" id="ARBA00022801"/>
    </source>
</evidence>
<keyword evidence="4" id="KW-0472">Membrane</keyword>
<feature type="domain" description="Streptococcal pilin isopeptide linkage" evidence="6">
    <location>
        <begin position="1112"/>
        <end position="1218"/>
    </location>
</feature>
<evidence type="ECO:0000313" key="7">
    <source>
        <dbReference type="EMBL" id="MCQ4948799.1"/>
    </source>
</evidence>
<dbReference type="SUPFAM" id="SSF52058">
    <property type="entry name" value="L domain-like"/>
    <property type="match status" value="1"/>
</dbReference>
<comment type="caution">
    <text evidence="7">The sequence shown here is derived from an EMBL/GenBank/DDBJ whole genome shotgun (WGS) entry which is preliminary data.</text>
</comment>
<dbReference type="Proteomes" id="UP001205063">
    <property type="component" value="Unassembled WGS sequence"/>
</dbReference>
<dbReference type="NCBIfam" id="TIGR03786">
    <property type="entry name" value="strep_pil_rpt"/>
    <property type="match status" value="1"/>
</dbReference>